<dbReference type="PANTHER" id="PTHR30386:SF26">
    <property type="entry name" value="TRANSPORT PROTEIN COMB"/>
    <property type="match status" value="1"/>
</dbReference>
<reference evidence="8" key="1">
    <citation type="submission" date="2019-08" db="EMBL/GenBank/DDBJ databases">
        <title>Limnoglobus roseus gen. nov., sp. nov., a novel freshwater planctomycete with a giant genome from the family Gemmataceae.</title>
        <authorList>
            <person name="Kulichevskaya I.S."/>
            <person name="Naumoff D.G."/>
            <person name="Miroshnikov K."/>
            <person name="Ivanova A."/>
            <person name="Philippov D.A."/>
            <person name="Hakobyan A."/>
            <person name="Rijpstra I.C."/>
            <person name="Sinninghe Damste J.S."/>
            <person name="Liesack W."/>
            <person name="Dedysh S.N."/>
        </authorList>
    </citation>
    <scope>NUCLEOTIDE SEQUENCE [LARGE SCALE GENOMIC DNA]</scope>
    <source>
        <strain evidence="8">PX52</strain>
    </source>
</reference>
<evidence type="ECO:0000256" key="4">
    <source>
        <dbReference type="ARBA" id="ARBA00023136"/>
    </source>
</evidence>
<gene>
    <name evidence="7" type="ORF">PX52LOC_00429</name>
</gene>
<dbReference type="GO" id="GO:0016020">
    <property type="term" value="C:membrane"/>
    <property type="evidence" value="ECO:0007669"/>
    <property type="project" value="UniProtKB-SubCell"/>
</dbReference>
<protein>
    <recommendedName>
        <fullName evidence="9">HlyD family secretion protein</fullName>
    </recommendedName>
</protein>
<proteinExistence type="predicted"/>
<feature type="transmembrane region" description="Helical" evidence="6">
    <location>
        <begin position="86"/>
        <end position="104"/>
    </location>
</feature>
<evidence type="ECO:0000256" key="2">
    <source>
        <dbReference type="ARBA" id="ARBA00022692"/>
    </source>
</evidence>
<dbReference type="PANTHER" id="PTHR30386">
    <property type="entry name" value="MEMBRANE FUSION SUBUNIT OF EMRAB-TOLC MULTIDRUG EFFLUX PUMP"/>
    <property type="match status" value="1"/>
</dbReference>
<feature type="coiled-coil region" evidence="5">
    <location>
        <begin position="252"/>
        <end position="279"/>
    </location>
</feature>
<organism evidence="7 8">
    <name type="scientific">Limnoglobus roseus</name>
    <dbReference type="NCBI Taxonomy" id="2598579"/>
    <lineage>
        <taxon>Bacteria</taxon>
        <taxon>Pseudomonadati</taxon>
        <taxon>Planctomycetota</taxon>
        <taxon>Planctomycetia</taxon>
        <taxon>Gemmatales</taxon>
        <taxon>Gemmataceae</taxon>
        <taxon>Limnoglobus</taxon>
    </lineage>
</organism>
<evidence type="ECO:0000256" key="6">
    <source>
        <dbReference type="SAM" id="Phobius"/>
    </source>
</evidence>
<keyword evidence="3 6" id="KW-1133">Transmembrane helix</keyword>
<evidence type="ECO:0000256" key="5">
    <source>
        <dbReference type="SAM" id="Coils"/>
    </source>
</evidence>
<keyword evidence="8" id="KW-1185">Reference proteome</keyword>
<keyword evidence="2 6" id="KW-0812">Transmembrane</keyword>
<accession>A0A5C1A396</accession>
<keyword evidence="5" id="KW-0175">Coiled coil</keyword>
<dbReference type="Gene3D" id="2.40.30.170">
    <property type="match status" value="1"/>
</dbReference>
<dbReference type="InterPro" id="IPR050739">
    <property type="entry name" value="MFP"/>
</dbReference>
<dbReference type="Proteomes" id="UP000324974">
    <property type="component" value="Chromosome"/>
</dbReference>
<evidence type="ECO:0000313" key="8">
    <source>
        <dbReference type="Proteomes" id="UP000324974"/>
    </source>
</evidence>
<dbReference type="EMBL" id="CP042425">
    <property type="protein sequence ID" value="QEL13571.1"/>
    <property type="molecule type" value="Genomic_DNA"/>
</dbReference>
<evidence type="ECO:0008006" key="9">
    <source>
        <dbReference type="Google" id="ProtNLM"/>
    </source>
</evidence>
<dbReference type="AlphaFoldDB" id="A0A5C1A396"/>
<evidence type="ECO:0000256" key="1">
    <source>
        <dbReference type="ARBA" id="ARBA00004167"/>
    </source>
</evidence>
<dbReference type="KEGG" id="lrs:PX52LOC_00429"/>
<comment type="subcellular location">
    <subcellularLocation>
        <location evidence="1">Membrane</location>
        <topology evidence="1">Single-pass membrane protein</topology>
    </subcellularLocation>
</comment>
<evidence type="ECO:0000256" key="3">
    <source>
        <dbReference type="ARBA" id="ARBA00022989"/>
    </source>
</evidence>
<name>A0A5C1A396_9BACT</name>
<dbReference type="OrthoDB" id="9811754at2"/>
<keyword evidence="4 6" id="KW-0472">Membrane</keyword>
<evidence type="ECO:0000313" key="7">
    <source>
        <dbReference type="EMBL" id="QEL13571.1"/>
    </source>
</evidence>
<sequence length="476" mass="52062">MDTVTYPRTDAGETCELDRSLEAVVVHHRIAGDHRSLPTHLNASSRETVHDTGSDVVIAKTTPVPPRTPSRGNYFAWCSRMARRTVAVALLLLAVWFWALPFFFPVSSRAVVNAQVVQIRAPINGEVAALAVGVGDRIALGDQVLRVAGRDVDGGPLAVARARHSDLVARHGRLASELETTVTAHAVCEADLGRYKNALVEILGQTCREGRVKVEMAELEHQVAERRAGRMSSLASNQAVGVFEHDDTRDAAKVSKSRIEQEKVLLERVEKELHAVQKGVFVNRETPFYQVQEHELSAKITRIKGDLAETTELIAAAERGIRTEEDRMNRLASTAVPAPVSGVVWKRPGTLHQVVERNETVLNVADEKTVFVEALLHQRHLSSVGPGCRATICLTGGETLTGRVHAVRTPDPTEAERAYAVALTDGDVRQVKVIIELEGASPDVALVGRHARVLITGAEPSKVEQGVEWLFSRLRF</sequence>